<keyword evidence="6" id="KW-0443">Lipid metabolism</keyword>
<evidence type="ECO:0000256" key="4">
    <source>
        <dbReference type="ARBA" id="ARBA00022827"/>
    </source>
</evidence>
<keyword evidence="9" id="KW-0413">Isomerase</keyword>
<evidence type="ECO:0000256" key="3">
    <source>
        <dbReference type="ARBA" id="ARBA00022630"/>
    </source>
</evidence>
<dbReference type="SUPFAM" id="SSF51905">
    <property type="entry name" value="FAD/NAD(P)-binding domain"/>
    <property type="match status" value="1"/>
</dbReference>
<dbReference type="EC" id="5.3.3.1" evidence="10"/>
<evidence type="ECO:0000256" key="11">
    <source>
        <dbReference type="ARBA" id="ARBA00049645"/>
    </source>
</evidence>
<name>A0A2G8KJY8_STIJA</name>
<dbReference type="AlphaFoldDB" id="A0A2G8KJY8"/>
<dbReference type="Gene3D" id="3.40.50.1820">
    <property type="entry name" value="alpha/beta hydrolase"/>
    <property type="match status" value="1"/>
</dbReference>
<organism evidence="17 18">
    <name type="scientific">Stichopus japonicus</name>
    <name type="common">Sea cucumber</name>
    <dbReference type="NCBI Taxonomy" id="307972"/>
    <lineage>
        <taxon>Eukaryota</taxon>
        <taxon>Metazoa</taxon>
        <taxon>Echinodermata</taxon>
        <taxon>Eleutherozoa</taxon>
        <taxon>Echinozoa</taxon>
        <taxon>Holothuroidea</taxon>
        <taxon>Aspidochirotacea</taxon>
        <taxon>Aspidochirotida</taxon>
        <taxon>Stichopodidae</taxon>
        <taxon>Apostichopus</taxon>
    </lineage>
</organism>
<dbReference type="InterPro" id="IPR036188">
    <property type="entry name" value="FAD/NAD-bd_sf"/>
</dbReference>
<keyword evidence="18" id="KW-1185">Reference proteome</keyword>
<dbReference type="EC" id="1.1.3.6" evidence="12"/>
<evidence type="ECO:0000256" key="8">
    <source>
        <dbReference type="ARBA" id="ARBA00023221"/>
    </source>
</evidence>
<gene>
    <name evidence="17" type="ORF">BSL78_14806</name>
</gene>
<comment type="pathway">
    <text evidence="11">Steroid metabolism; cholesterol degradation.</text>
</comment>
<evidence type="ECO:0000259" key="16">
    <source>
        <dbReference type="Pfam" id="PF05199"/>
    </source>
</evidence>
<keyword evidence="3" id="KW-0285">Flavoprotein</keyword>
<dbReference type="Gene3D" id="3.50.50.60">
    <property type="entry name" value="FAD/NAD(P)-binding domain"/>
    <property type="match status" value="2"/>
</dbReference>
<dbReference type="Pfam" id="PF00561">
    <property type="entry name" value="Abhydrolase_1"/>
    <property type="match status" value="1"/>
</dbReference>
<evidence type="ECO:0000256" key="9">
    <source>
        <dbReference type="ARBA" id="ARBA00023235"/>
    </source>
</evidence>
<dbReference type="STRING" id="307972.A0A2G8KJY8"/>
<dbReference type="GO" id="GO:0008203">
    <property type="term" value="P:cholesterol metabolic process"/>
    <property type="evidence" value="ECO:0007669"/>
    <property type="project" value="UniProtKB-KW"/>
</dbReference>
<dbReference type="SUPFAM" id="SSF53474">
    <property type="entry name" value="alpha/beta-Hydrolases"/>
    <property type="match status" value="1"/>
</dbReference>
<feature type="domain" description="Glucose-methanol-choline oxidoreductase C-terminal" evidence="16">
    <location>
        <begin position="321"/>
        <end position="383"/>
    </location>
</feature>
<dbReference type="InterPro" id="IPR029058">
    <property type="entry name" value="AB_hydrolase_fold"/>
</dbReference>
<dbReference type="GO" id="GO:0004769">
    <property type="term" value="F:steroid Delta-isomerase activity"/>
    <property type="evidence" value="ECO:0007669"/>
    <property type="project" value="UniProtKB-EC"/>
</dbReference>
<evidence type="ECO:0000256" key="5">
    <source>
        <dbReference type="ARBA" id="ARBA00023002"/>
    </source>
</evidence>
<feature type="domain" description="AB hydrolase-1" evidence="15">
    <location>
        <begin position="661"/>
        <end position="783"/>
    </location>
</feature>
<comment type="caution">
    <text evidence="17">The sequence shown here is derived from an EMBL/GenBank/DDBJ whole genome shotgun (WGS) entry which is preliminary data.</text>
</comment>
<keyword evidence="7" id="KW-1207">Sterol metabolism</keyword>
<accession>A0A2G8KJY8</accession>
<keyword evidence="8" id="KW-0753">Steroid metabolism</keyword>
<evidence type="ECO:0000256" key="13">
    <source>
        <dbReference type="ARBA" id="ARBA00049744"/>
    </source>
</evidence>
<protein>
    <recommendedName>
        <fullName evidence="13">Cholesterol oxidase</fullName>
        <ecNumber evidence="12">1.1.3.6</ecNumber>
        <ecNumber evidence="10">5.3.3.1</ecNumber>
    </recommendedName>
    <alternativeName>
        <fullName evidence="14">Cholesterol isomerase</fullName>
    </alternativeName>
</protein>
<reference evidence="17 18" key="1">
    <citation type="journal article" date="2017" name="PLoS Biol.">
        <title>The sea cucumber genome provides insights into morphological evolution and visceral regeneration.</title>
        <authorList>
            <person name="Zhang X."/>
            <person name="Sun L."/>
            <person name="Yuan J."/>
            <person name="Sun Y."/>
            <person name="Gao Y."/>
            <person name="Zhang L."/>
            <person name="Li S."/>
            <person name="Dai H."/>
            <person name="Hamel J.F."/>
            <person name="Liu C."/>
            <person name="Yu Y."/>
            <person name="Liu S."/>
            <person name="Lin W."/>
            <person name="Guo K."/>
            <person name="Jin S."/>
            <person name="Xu P."/>
            <person name="Storey K.B."/>
            <person name="Huan P."/>
            <person name="Zhang T."/>
            <person name="Zhou Y."/>
            <person name="Zhang J."/>
            <person name="Lin C."/>
            <person name="Li X."/>
            <person name="Xing L."/>
            <person name="Huo D."/>
            <person name="Sun M."/>
            <person name="Wang L."/>
            <person name="Mercier A."/>
            <person name="Li F."/>
            <person name="Yang H."/>
            <person name="Xiang J."/>
        </authorList>
    </citation>
    <scope>NUCLEOTIDE SEQUENCE [LARGE SCALE GENOMIC DNA]</scope>
    <source>
        <strain evidence="17">Shaxun</strain>
        <tissue evidence="17">Muscle</tissue>
    </source>
</reference>
<dbReference type="Pfam" id="PF05199">
    <property type="entry name" value="GMC_oxred_C"/>
    <property type="match status" value="1"/>
</dbReference>
<dbReference type="PANTHER" id="PTHR47470:SF1">
    <property type="entry name" value="FAD-DEPENDENT OXIDOREDUCTASE 2 FAD BINDING DOMAIN-CONTAINING PROTEIN"/>
    <property type="match status" value="1"/>
</dbReference>
<dbReference type="InterPro" id="IPR000073">
    <property type="entry name" value="AB_hydrolase_1"/>
</dbReference>
<dbReference type="Proteomes" id="UP000230750">
    <property type="component" value="Unassembled WGS sequence"/>
</dbReference>
<evidence type="ECO:0000256" key="2">
    <source>
        <dbReference type="ARBA" id="ARBA00022548"/>
    </source>
</evidence>
<evidence type="ECO:0000256" key="12">
    <source>
        <dbReference type="ARBA" id="ARBA00049723"/>
    </source>
</evidence>
<keyword evidence="4" id="KW-0274">FAD</keyword>
<evidence type="ECO:0000313" key="18">
    <source>
        <dbReference type="Proteomes" id="UP000230750"/>
    </source>
</evidence>
<sequence length="1017" mass="114189">MSPLIIDSSSKGFFEVTEMTRFLSITDVSLSVQFIVVLPFLGNSTNLFDVVVGNEVAVLQGCGLGGGSLINANVGLDCDPRVLEDKVWPSELREDVRASNNGDADNPSGVAVDRKRVYDMLKPATYPDEFPKLLKMEAMKNAAKNIILPDLEDLEESIPEIEVKSLKRDHDMWTVYYVQGEQKASGFPIRQLFIQAKNVILGAGSLGSTGVLLRSQESRNLKFSPKLGQRFTTNGDSLNFSYDGEQPINPAGVELENLHDGNRPGPSIVGLIDLRRRQGEEFEEGMIGETAKKATEGLKGKFIKNPYWGGLFATLRDVKGVITVHPLGGCGMGQTGKEGVVNHAGQVFVGDTSELYPGLYVVDGSIVPRSLGVNPTMTICVLAERCMRLMAEQNEWKIDYDSVKMLKPMSIPPKKGIRFTEKMVGSLKLKTEKEETPCEFLLTIESSDVNRMLDEDEDHAADVFGTVSCDAIASSPMTVSEGKFRFLNRSQSRVETREMVYELPIKTSEGEEYYFRGVKHVHKDSMFEIGLEDTTNLHVNMYKRHGGVDENENSQEDLEFMGDGQLHIRLKDFIKQMLTLEVFNTDVWNEKLKVLAAFIGHFLKAMWHVYSPFRKVVKHNPDTSQYFTRDLRLPKPTVQKLVTPDQVEIEVTRFQGGTKGPILLVHGTGVSSKMFYFDTTDTNFVEYLVEHKYDVWTLDWRASCKLESSKTQWNVDQAAAHDMPTAVGYILKATGHKDIQVLVHCAGAISFYTSLLQGHLKGKIRSIISSQTGPCLVAGKINDWRSYFNTAKYLKKIGIDGLSAYTDVNDGLFNKFINGISRVNAAVMTDVTEHCNNPVCHRISLTYHLLWNHANLNKDTHDKLHEIFGFVNSTVFEHFAKSVNVGHVVSADGHDVYMPGLVDKEGRMNFESYRSQMKLLDIPTLFSSGQDNMCWDPETSQRSYDVCKEANPNQHYERSIMDGYGHFDCFIGKNAHKMVFPKFLQFLEQYSSPLRDDDPTDSSHRCLRSCGKHQQLS</sequence>
<dbReference type="InterPro" id="IPR007867">
    <property type="entry name" value="GMC_OxRtase_C"/>
</dbReference>
<evidence type="ECO:0000256" key="6">
    <source>
        <dbReference type="ARBA" id="ARBA00023098"/>
    </source>
</evidence>
<evidence type="ECO:0000256" key="1">
    <source>
        <dbReference type="ARBA" id="ARBA00001974"/>
    </source>
</evidence>
<dbReference type="OrthoDB" id="9974421at2759"/>
<dbReference type="PANTHER" id="PTHR47470">
    <property type="entry name" value="CHOLESTEROL OXIDASE"/>
    <property type="match status" value="1"/>
</dbReference>
<proteinExistence type="predicted"/>
<evidence type="ECO:0000313" key="17">
    <source>
        <dbReference type="EMBL" id="PIK48322.1"/>
    </source>
</evidence>
<comment type="cofactor">
    <cofactor evidence="1">
        <name>FAD</name>
        <dbReference type="ChEBI" id="CHEBI:57692"/>
    </cofactor>
</comment>
<dbReference type="InterPro" id="IPR052542">
    <property type="entry name" value="Cholesterol_Oxidase"/>
</dbReference>
<dbReference type="GO" id="GO:0016995">
    <property type="term" value="F:cholesterol oxidase activity"/>
    <property type="evidence" value="ECO:0007669"/>
    <property type="project" value="UniProtKB-EC"/>
</dbReference>
<evidence type="ECO:0000259" key="15">
    <source>
        <dbReference type="Pfam" id="PF00561"/>
    </source>
</evidence>
<evidence type="ECO:0000256" key="7">
    <source>
        <dbReference type="ARBA" id="ARBA00023166"/>
    </source>
</evidence>
<keyword evidence="2" id="KW-0153">Cholesterol metabolism</keyword>
<keyword evidence="5" id="KW-0560">Oxidoreductase</keyword>
<evidence type="ECO:0000256" key="10">
    <source>
        <dbReference type="ARBA" id="ARBA00038856"/>
    </source>
</evidence>
<evidence type="ECO:0000256" key="14">
    <source>
        <dbReference type="ARBA" id="ARBA00049778"/>
    </source>
</evidence>
<dbReference type="EMBL" id="MRZV01000528">
    <property type="protein sequence ID" value="PIK48322.1"/>
    <property type="molecule type" value="Genomic_DNA"/>
</dbReference>